<proteinExistence type="inferred from homology"/>
<organism evidence="13 15">
    <name type="scientific">Cercospora beticola</name>
    <name type="common">Sugarbeet leaf spot fungus</name>
    <dbReference type="NCBI Taxonomy" id="122368"/>
    <lineage>
        <taxon>Eukaryota</taxon>
        <taxon>Fungi</taxon>
        <taxon>Dikarya</taxon>
        <taxon>Ascomycota</taxon>
        <taxon>Pezizomycotina</taxon>
        <taxon>Dothideomycetes</taxon>
        <taxon>Dothideomycetidae</taxon>
        <taxon>Mycosphaerellales</taxon>
        <taxon>Mycosphaerellaceae</taxon>
        <taxon>Cercospora</taxon>
    </lineage>
</organism>
<dbReference type="InterPro" id="IPR012334">
    <property type="entry name" value="Pectin_lyas_fold"/>
</dbReference>
<evidence type="ECO:0000313" key="16">
    <source>
        <dbReference type="Proteomes" id="UP001302367"/>
    </source>
</evidence>
<accession>A0A2G5I7A4</accession>
<evidence type="ECO:0000256" key="3">
    <source>
        <dbReference type="ARBA" id="ARBA00008891"/>
    </source>
</evidence>
<dbReference type="UniPathway" id="UPA00545">
    <property type="reaction ID" value="UER00823"/>
</dbReference>
<keyword evidence="5 11" id="KW-0964">Secreted</keyword>
<feature type="signal peptide" evidence="11">
    <location>
        <begin position="1"/>
        <end position="16"/>
    </location>
</feature>
<dbReference type="InterPro" id="IPR011050">
    <property type="entry name" value="Pectin_lyase_fold/virulence"/>
</dbReference>
<comment type="pathway">
    <text evidence="2 11">Glycan metabolism; pectin degradation; 2-dehydro-3-deoxy-D-gluconate from pectin: step 1/5.</text>
</comment>
<dbReference type="GO" id="GO:0042545">
    <property type="term" value="P:cell wall modification"/>
    <property type="evidence" value="ECO:0007669"/>
    <property type="project" value="UniProtKB-UniRule"/>
</dbReference>
<dbReference type="FunFam" id="2.160.20.10:FF:000014">
    <property type="entry name" value="Pectinesterase"/>
    <property type="match status" value="1"/>
</dbReference>
<dbReference type="SUPFAM" id="SSF51126">
    <property type="entry name" value="Pectin lyase-like"/>
    <property type="match status" value="1"/>
</dbReference>
<dbReference type="PANTHER" id="PTHR31321:SF127">
    <property type="entry name" value="PECTINESTERASE"/>
    <property type="match status" value="1"/>
</dbReference>
<evidence type="ECO:0000313" key="14">
    <source>
        <dbReference type="EMBL" id="WPA96610.1"/>
    </source>
</evidence>
<comment type="catalytic activity">
    <reaction evidence="9 11">
        <text>[(1-&gt;4)-alpha-D-galacturonosyl methyl ester](n) + n H2O = [(1-&gt;4)-alpha-D-galacturonosyl](n) + n methanol + n H(+)</text>
        <dbReference type="Rhea" id="RHEA:22380"/>
        <dbReference type="Rhea" id="RHEA-COMP:14570"/>
        <dbReference type="Rhea" id="RHEA-COMP:14573"/>
        <dbReference type="ChEBI" id="CHEBI:15377"/>
        <dbReference type="ChEBI" id="CHEBI:15378"/>
        <dbReference type="ChEBI" id="CHEBI:17790"/>
        <dbReference type="ChEBI" id="CHEBI:140522"/>
        <dbReference type="ChEBI" id="CHEBI:140523"/>
        <dbReference type="EC" id="3.1.1.11"/>
    </reaction>
</comment>
<evidence type="ECO:0000313" key="15">
    <source>
        <dbReference type="Proteomes" id="UP000230605"/>
    </source>
</evidence>
<keyword evidence="16" id="KW-1185">Reference proteome</keyword>
<keyword evidence="8 11" id="KW-0063">Aspartyl esterase</keyword>
<dbReference type="GO" id="GO:0005576">
    <property type="term" value="C:extracellular region"/>
    <property type="evidence" value="ECO:0007669"/>
    <property type="project" value="UniProtKB-SubCell"/>
</dbReference>
<evidence type="ECO:0000256" key="1">
    <source>
        <dbReference type="ARBA" id="ARBA00004613"/>
    </source>
</evidence>
<dbReference type="OrthoDB" id="2019149at2759"/>
<dbReference type="EMBL" id="LKMD01000100">
    <property type="protein sequence ID" value="PIB00688.1"/>
    <property type="molecule type" value="Genomic_DNA"/>
</dbReference>
<reference evidence="14 16" key="2">
    <citation type="submission" date="2023-09" db="EMBL/GenBank/DDBJ databases">
        <title>Complete-Gapless Cercospora beticola genome.</title>
        <authorList>
            <person name="Wyatt N.A."/>
            <person name="Spanner R.E."/>
            <person name="Bolton M.D."/>
        </authorList>
    </citation>
    <scope>NUCLEOTIDE SEQUENCE [LARGE SCALE GENOMIC DNA]</scope>
    <source>
        <strain evidence="14">Cb09-40</strain>
    </source>
</reference>
<evidence type="ECO:0000256" key="5">
    <source>
        <dbReference type="ARBA" id="ARBA00022525"/>
    </source>
</evidence>
<dbReference type="PROSITE" id="PS00503">
    <property type="entry name" value="PECTINESTERASE_2"/>
    <property type="match status" value="1"/>
</dbReference>
<dbReference type="GO" id="GO:0030599">
    <property type="term" value="F:pectinesterase activity"/>
    <property type="evidence" value="ECO:0007669"/>
    <property type="project" value="UniProtKB-UniRule"/>
</dbReference>
<evidence type="ECO:0000256" key="10">
    <source>
        <dbReference type="PROSITE-ProRule" id="PRU10040"/>
    </source>
</evidence>
<dbReference type="InterPro" id="IPR033131">
    <property type="entry name" value="Pectinesterase_Asp_AS"/>
</dbReference>
<keyword evidence="7 11" id="KW-0378">Hydrolase</keyword>
<dbReference type="Proteomes" id="UP001302367">
    <property type="component" value="Chromosome 1"/>
</dbReference>
<evidence type="ECO:0000256" key="9">
    <source>
        <dbReference type="ARBA" id="ARBA00047928"/>
    </source>
</evidence>
<evidence type="ECO:0000256" key="7">
    <source>
        <dbReference type="ARBA" id="ARBA00022801"/>
    </source>
</evidence>
<evidence type="ECO:0000256" key="8">
    <source>
        <dbReference type="ARBA" id="ARBA00023085"/>
    </source>
</evidence>
<dbReference type="Proteomes" id="UP000230605">
    <property type="component" value="Chromosome 1"/>
</dbReference>
<comment type="function">
    <text evidence="11">Involved in maceration and soft-rotting of plant tissue.</text>
</comment>
<dbReference type="AlphaFoldDB" id="A0A2G5I7A4"/>
<evidence type="ECO:0000256" key="4">
    <source>
        <dbReference type="ARBA" id="ARBA00013229"/>
    </source>
</evidence>
<dbReference type="Gene3D" id="2.160.20.10">
    <property type="entry name" value="Single-stranded right-handed beta-helix, Pectin lyase-like"/>
    <property type="match status" value="1"/>
</dbReference>
<dbReference type="InterPro" id="IPR000070">
    <property type="entry name" value="Pectinesterase_cat"/>
</dbReference>
<feature type="domain" description="Pectinesterase catalytic" evidence="12">
    <location>
        <begin position="26"/>
        <end position="294"/>
    </location>
</feature>
<evidence type="ECO:0000259" key="12">
    <source>
        <dbReference type="Pfam" id="PF01095"/>
    </source>
</evidence>
<dbReference type="PANTHER" id="PTHR31321">
    <property type="entry name" value="ACYL-COA THIOESTER HYDROLASE YBHC-RELATED"/>
    <property type="match status" value="1"/>
</dbReference>
<evidence type="ECO:0000256" key="11">
    <source>
        <dbReference type="RuleBase" id="RU000589"/>
    </source>
</evidence>
<reference evidence="13 15" key="1">
    <citation type="submission" date="2015-10" db="EMBL/GenBank/DDBJ databases">
        <title>The cercosporin biosynthetic gene cluster was horizontally transferred to several fungal lineages and shown to be expanded in Cercospora beticola based on microsynteny with recipient genomes.</title>
        <authorList>
            <person name="De Jonge R."/>
            <person name="Ebert M.K."/>
            <person name="Suttle J.C."/>
            <person name="Jurick Ii W.M."/>
            <person name="Secor G.A."/>
            <person name="Thomma B.P."/>
            <person name="Van De Peer Y."/>
            <person name="Bolton M.D."/>
        </authorList>
    </citation>
    <scope>NUCLEOTIDE SEQUENCE [LARGE SCALE GENOMIC DNA]</scope>
    <source>
        <strain evidence="13 15">09-40</strain>
    </source>
</reference>
<comment type="subcellular location">
    <subcellularLocation>
        <location evidence="1 11">Secreted</location>
    </subcellularLocation>
</comment>
<keyword evidence="6 11" id="KW-0732">Signal</keyword>
<evidence type="ECO:0000313" key="13">
    <source>
        <dbReference type="EMBL" id="PIB00688.1"/>
    </source>
</evidence>
<name>A0A2G5I7A4_CERBT</name>
<dbReference type="EC" id="3.1.1.11" evidence="4 11"/>
<keyword evidence="11" id="KW-0961">Cell wall biogenesis/degradation</keyword>
<evidence type="ECO:0000256" key="6">
    <source>
        <dbReference type="ARBA" id="ARBA00022729"/>
    </source>
</evidence>
<sequence length="329" mass="34863">MKAFAFLAGLISLATGLTTPPSGALVVSKTPKSGQYATVQKAVDALSTTSTKAQVIFIQPGTYNEQVYIQSLSGPLSVYGYSSSDKSYTGNQVTITAGESQQTQPSNDLTATLRVHTTNFKLYNVNVANSFGQGSQAVAVSANNGGQGYYGVRLTGYQDTLLANDGAQLYAKSYIDGATDFIFGQRGQVWFEKCDLRVKAASLGYITASGRSSNDAGYYVINKSTVAAASGNTVPAGAYYLGRPWRNYARVIFQSTSMTNVINPAGWRIWNTGDERTDQVTFGEYANTGAGSQGTRASFSTKLSSPVSITTVLGSGYASAAWVDTAYLN</sequence>
<gene>
    <name evidence="13" type="ORF">CB0940_01181</name>
    <name evidence="14" type="ORF">RHO25_001217</name>
</gene>
<dbReference type="GO" id="GO:0045490">
    <property type="term" value="P:pectin catabolic process"/>
    <property type="evidence" value="ECO:0007669"/>
    <property type="project" value="UniProtKB-UniRule"/>
</dbReference>
<protein>
    <recommendedName>
        <fullName evidence="4 11">Pectinesterase</fullName>
        <ecNumber evidence="4 11">3.1.1.11</ecNumber>
    </recommendedName>
</protein>
<dbReference type="Pfam" id="PF01095">
    <property type="entry name" value="Pectinesterase"/>
    <property type="match status" value="1"/>
</dbReference>
<comment type="similarity">
    <text evidence="3">Belongs to the pectinesterase family.</text>
</comment>
<evidence type="ECO:0000256" key="2">
    <source>
        <dbReference type="ARBA" id="ARBA00005184"/>
    </source>
</evidence>
<dbReference type="EMBL" id="CP134184">
    <property type="protein sequence ID" value="WPA96610.1"/>
    <property type="molecule type" value="Genomic_DNA"/>
</dbReference>
<feature type="chain" id="PRO_5013428343" description="Pectinesterase" evidence="11">
    <location>
        <begin position="17"/>
        <end position="329"/>
    </location>
</feature>
<feature type="active site" evidence="10">
    <location>
        <position position="180"/>
    </location>
</feature>